<feature type="compositionally biased region" description="Polar residues" evidence="1">
    <location>
        <begin position="370"/>
        <end position="384"/>
    </location>
</feature>
<comment type="caution">
    <text evidence="2">The sequence shown here is derived from an EMBL/GenBank/DDBJ whole genome shotgun (WGS) entry which is preliminary data.</text>
</comment>
<keyword evidence="3" id="KW-1185">Reference proteome</keyword>
<organism evidence="2 3">
    <name type="scientific">Stentor coeruleus</name>
    <dbReference type="NCBI Taxonomy" id="5963"/>
    <lineage>
        <taxon>Eukaryota</taxon>
        <taxon>Sar</taxon>
        <taxon>Alveolata</taxon>
        <taxon>Ciliophora</taxon>
        <taxon>Postciliodesmatophora</taxon>
        <taxon>Heterotrichea</taxon>
        <taxon>Heterotrichida</taxon>
        <taxon>Stentoridae</taxon>
        <taxon>Stentor</taxon>
    </lineage>
</organism>
<dbReference type="EMBL" id="MPUH01000067">
    <property type="protein sequence ID" value="OMJ92138.1"/>
    <property type="molecule type" value="Genomic_DNA"/>
</dbReference>
<dbReference type="AlphaFoldDB" id="A0A1R2CT34"/>
<dbReference type="Proteomes" id="UP000187209">
    <property type="component" value="Unassembled WGS sequence"/>
</dbReference>
<name>A0A1R2CT34_9CILI</name>
<evidence type="ECO:0000256" key="1">
    <source>
        <dbReference type="SAM" id="MobiDB-lite"/>
    </source>
</evidence>
<dbReference type="OrthoDB" id="294134at2759"/>
<proteinExistence type="predicted"/>
<evidence type="ECO:0000313" key="2">
    <source>
        <dbReference type="EMBL" id="OMJ92138.1"/>
    </source>
</evidence>
<sequence length="422" mass="48686">MVEDKFILNCIIPTSEMYFSTYYDTTISILREVLQLNCYVHQFSTIYKEMFSHGTESSFSNCISSSDIFELLDEPKFWRSLRKLANGFETIVSIQLIKVCLYLNSCKHVSIDLLGVYFNAYVLLDTESMRNGVKQDPKQISRSLALSNRYLPEKFINIWLEHNRELLNDNRILSPDEYLFLASNSYSKGSLIKEKIPTMKMSIKKDLKTGTFLIENGLQTNPDFDMRLEKIMSSVPMNMIFFDYTYKSDNFIKEKYPPARKKALKMLETRSFKQFQSSLKDPELMHKLKQTLSDANLLLNKSKLNSENFSYSSYRNSEVFVTGMTNLITRLIQVEPATAMSKPDNLELTGKSIKKQSRPQTSRPALVRPLSSTSKIFNKQSRPQASHPVLVKPLTSTSTIFSKKLKRPLTGRPSNKAQHFMD</sequence>
<protein>
    <submittedName>
        <fullName evidence="2">Uncharacterized protein</fullName>
    </submittedName>
</protein>
<reference evidence="2 3" key="1">
    <citation type="submission" date="2016-11" db="EMBL/GenBank/DDBJ databases">
        <title>The macronuclear genome of Stentor coeruleus: a giant cell with tiny introns.</title>
        <authorList>
            <person name="Slabodnick M."/>
            <person name="Ruby J.G."/>
            <person name="Reiff S.B."/>
            <person name="Swart E.C."/>
            <person name="Gosai S."/>
            <person name="Prabakaran S."/>
            <person name="Witkowska E."/>
            <person name="Larue G.E."/>
            <person name="Fisher S."/>
            <person name="Freeman R.M."/>
            <person name="Gunawardena J."/>
            <person name="Chu W."/>
            <person name="Stover N.A."/>
            <person name="Gregory B.D."/>
            <person name="Nowacki M."/>
            <person name="Derisi J."/>
            <person name="Roy S.W."/>
            <person name="Marshall W.F."/>
            <person name="Sood P."/>
        </authorList>
    </citation>
    <scope>NUCLEOTIDE SEQUENCE [LARGE SCALE GENOMIC DNA]</scope>
    <source>
        <strain evidence="2">WM001</strain>
    </source>
</reference>
<evidence type="ECO:0000313" key="3">
    <source>
        <dbReference type="Proteomes" id="UP000187209"/>
    </source>
</evidence>
<gene>
    <name evidence="2" type="ORF">SteCoe_5126</name>
</gene>
<feature type="region of interest" description="Disordered" evidence="1">
    <location>
        <begin position="351"/>
        <end position="391"/>
    </location>
</feature>
<accession>A0A1R2CT34</accession>